<dbReference type="EMBL" id="UYRX01000918">
    <property type="protein sequence ID" value="VDK87108.1"/>
    <property type="molecule type" value="Genomic_DNA"/>
</dbReference>
<gene>
    <name evidence="2" type="ORF">NLS_LOCUS7982</name>
</gene>
<feature type="compositionally biased region" description="Basic and acidic residues" evidence="1">
    <location>
        <begin position="1"/>
        <end position="26"/>
    </location>
</feature>
<accession>A0A3P6V4I9</accession>
<feature type="region of interest" description="Disordered" evidence="1">
    <location>
        <begin position="75"/>
        <end position="119"/>
    </location>
</feature>
<feature type="compositionally biased region" description="Acidic residues" evidence="1">
    <location>
        <begin position="95"/>
        <end position="104"/>
    </location>
</feature>
<proteinExistence type="predicted"/>
<evidence type="ECO:0000313" key="3">
    <source>
        <dbReference type="Proteomes" id="UP000277928"/>
    </source>
</evidence>
<dbReference type="OrthoDB" id="10629281at2759"/>
<dbReference type="Proteomes" id="UP000277928">
    <property type="component" value="Unassembled WGS sequence"/>
</dbReference>
<evidence type="ECO:0000313" key="2">
    <source>
        <dbReference type="EMBL" id="VDK87108.1"/>
    </source>
</evidence>
<organism evidence="2 3">
    <name type="scientific">Litomosoides sigmodontis</name>
    <name type="common">Filarial nematode worm</name>
    <dbReference type="NCBI Taxonomy" id="42156"/>
    <lineage>
        <taxon>Eukaryota</taxon>
        <taxon>Metazoa</taxon>
        <taxon>Ecdysozoa</taxon>
        <taxon>Nematoda</taxon>
        <taxon>Chromadorea</taxon>
        <taxon>Rhabditida</taxon>
        <taxon>Spirurina</taxon>
        <taxon>Spiruromorpha</taxon>
        <taxon>Filarioidea</taxon>
        <taxon>Onchocercidae</taxon>
        <taxon>Litomosoides</taxon>
    </lineage>
</organism>
<dbReference type="AlphaFoldDB" id="A0A3P6V4I9"/>
<protein>
    <submittedName>
        <fullName evidence="2">Uncharacterized protein</fullName>
    </submittedName>
</protein>
<reference evidence="2 3" key="1">
    <citation type="submission" date="2018-08" db="EMBL/GenBank/DDBJ databases">
        <authorList>
            <person name="Laetsch R D."/>
            <person name="Stevens L."/>
            <person name="Kumar S."/>
            <person name="Blaxter L. M."/>
        </authorList>
    </citation>
    <scope>NUCLEOTIDE SEQUENCE [LARGE SCALE GENOMIC DNA]</scope>
</reference>
<keyword evidence="3" id="KW-1185">Reference proteome</keyword>
<evidence type="ECO:0000256" key="1">
    <source>
        <dbReference type="SAM" id="MobiDB-lite"/>
    </source>
</evidence>
<sequence>MYMEDDGKGRNGKNGEFERWDEENGRSIKKWTKSMSDRKQSPKGKSVAQRTMLNFRKTRTAVMIAVVRYADNQLTTLPPEPEEEGEGDTYRWLYNDDDDDDDDVWHENRKCGPSTTSGA</sequence>
<feature type="region of interest" description="Disordered" evidence="1">
    <location>
        <begin position="1"/>
        <end position="48"/>
    </location>
</feature>
<name>A0A3P6V4I9_LITSI</name>